<reference evidence="1 2" key="1">
    <citation type="submission" date="2018-05" db="EMBL/GenBank/DDBJ databases">
        <title>Genome sequencing and assembly of the regulated plant pathogen Lachnellula willkommii and related sister species for the development of diagnostic species identification markers.</title>
        <authorList>
            <person name="Giroux E."/>
            <person name="Bilodeau G."/>
        </authorList>
    </citation>
    <scope>NUCLEOTIDE SEQUENCE [LARGE SCALE GENOMIC DNA]</scope>
    <source>
        <strain evidence="1 2">CBS 197.66</strain>
    </source>
</reference>
<dbReference type="EMBL" id="QGMJ01000091">
    <property type="protein sequence ID" value="TVY42626.1"/>
    <property type="molecule type" value="Genomic_DNA"/>
</dbReference>
<evidence type="ECO:0000313" key="2">
    <source>
        <dbReference type="Proteomes" id="UP000462212"/>
    </source>
</evidence>
<comment type="caution">
    <text evidence="1">The sequence shown here is derived from an EMBL/GenBank/DDBJ whole genome shotgun (WGS) entry which is preliminary data.</text>
</comment>
<name>A0A8H8UFW8_9HELO</name>
<dbReference type="OrthoDB" id="3508416at2759"/>
<organism evidence="1 2">
    <name type="scientific">Lachnellula subtilissima</name>
    <dbReference type="NCBI Taxonomy" id="602034"/>
    <lineage>
        <taxon>Eukaryota</taxon>
        <taxon>Fungi</taxon>
        <taxon>Dikarya</taxon>
        <taxon>Ascomycota</taxon>
        <taxon>Pezizomycotina</taxon>
        <taxon>Leotiomycetes</taxon>
        <taxon>Helotiales</taxon>
        <taxon>Lachnaceae</taxon>
        <taxon>Lachnellula</taxon>
    </lineage>
</organism>
<proteinExistence type="predicted"/>
<dbReference type="Proteomes" id="UP000462212">
    <property type="component" value="Unassembled WGS sequence"/>
</dbReference>
<dbReference type="AlphaFoldDB" id="A0A8H8UFW8"/>
<gene>
    <name evidence="1" type="ORF">LSUB1_G005397</name>
</gene>
<keyword evidence="2" id="KW-1185">Reference proteome</keyword>
<evidence type="ECO:0000313" key="1">
    <source>
        <dbReference type="EMBL" id="TVY42626.1"/>
    </source>
</evidence>
<sequence length="365" mass="40867">MSRMQRTPSRWHTTRASWEELKFAASMWATFQADDHFPIGTTITPVIETPTNDTLKASALVMAESPTSLEPETPEELALYGDIIQIGSSSQSSQDTHQRNLIPSYQTTQEHDVIFGIALDRAQAHQNLPTSSPDASNTLATATPPVVHPFRPTKMALAQQGLLESSAHGSDNLKTRYHGGSSSYVSQLSDLPNDKNCALFITNIPRTVSHSDIFDRIDVGPVFALHISPAGAMHIMQAAKLVFMEPEAAHLMMKKTIWIQGTRLRFTYNRHGYPRNDRLYSRVVIVEGPKRVMELATWDRYFRNYSDIVYDRVLNVECAISSHKAYAFHFSRIDGQAETCFLAIKSEPSFQGYITVRYGQDPCGA</sequence>
<protein>
    <submittedName>
        <fullName evidence="1">Uncharacterized protein</fullName>
    </submittedName>
</protein>
<accession>A0A8H8UFW8</accession>